<dbReference type="Proteomes" id="UP001283361">
    <property type="component" value="Unassembled WGS sequence"/>
</dbReference>
<accession>A0AAE1D4K3</accession>
<dbReference type="EMBL" id="JAWDGP010005492">
    <property type="protein sequence ID" value="KAK3756570.1"/>
    <property type="molecule type" value="Genomic_DNA"/>
</dbReference>
<gene>
    <name evidence="1" type="ORF">RRG08_045085</name>
</gene>
<comment type="caution">
    <text evidence="1">The sequence shown here is derived from an EMBL/GenBank/DDBJ whole genome shotgun (WGS) entry which is preliminary data.</text>
</comment>
<protein>
    <submittedName>
        <fullName evidence="1">Uncharacterized protein</fullName>
    </submittedName>
</protein>
<name>A0AAE1D4K3_9GAST</name>
<evidence type="ECO:0000313" key="2">
    <source>
        <dbReference type="Proteomes" id="UP001283361"/>
    </source>
</evidence>
<sequence length="89" mass="10010">MLARGDFELVYQPQASNSDNFRRHVLLPVAPPSPPSPFPLTRFLFILSPPEVQKIVKITLITGGKIRTQDKHHVRQDQQPNIVLNVSGT</sequence>
<keyword evidence="2" id="KW-1185">Reference proteome</keyword>
<evidence type="ECO:0000313" key="1">
    <source>
        <dbReference type="EMBL" id="KAK3756570.1"/>
    </source>
</evidence>
<reference evidence="1" key="1">
    <citation type="journal article" date="2023" name="G3 (Bethesda)">
        <title>A reference genome for the long-term kleptoplast-retaining sea slug Elysia crispata morphotype clarki.</title>
        <authorList>
            <person name="Eastman K.E."/>
            <person name="Pendleton A.L."/>
            <person name="Shaikh M.A."/>
            <person name="Suttiyut T."/>
            <person name="Ogas R."/>
            <person name="Tomko P."/>
            <person name="Gavelis G."/>
            <person name="Widhalm J.R."/>
            <person name="Wisecaver J.H."/>
        </authorList>
    </citation>
    <scope>NUCLEOTIDE SEQUENCE</scope>
    <source>
        <strain evidence="1">ECLA1</strain>
    </source>
</reference>
<dbReference type="AlphaFoldDB" id="A0AAE1D4K3"/>
<proteinExistence type="predicted"/>
<organism evidence="1 2">
    <name type="scientific">Elysia crispata</name>
    <name type="common">lettuce slug</name>
    <dbReference type="NCBI Taxonomy" id="231223"/>
    <lineage>
        <taxon>Eukaryota</taxon>
        <taxon>Metazoa</taxon>
        <taxon>Spiralia</taxon>
        <taxon>Lophotrochozoa</taxon>
        <taxon>Mollusca</taxon>
        <taxon>Gastropoda</taxon>
        <taxon>Heterobranchia</taxon>
        <taxon>Euthyneura</taxon>
        <taxon>Panpulmonata</taxon>
        <taxon>Sacoglossa</taxon>
        <taxon>Placobranchoidea</taxon>
        <taxon>Plakobranchidae</taxon>
        <taxon>Elysia</taxon>
    </lineage>
</organism>